<feature type="transmembrane region" description="Helical" evidence="13">
    <location>
        <begin position="12"/>
        <end position="41"/>
    </location>
</feature>
<evidence type="ECO:0000256" key="13">
    <source>
        <dbReference type="SAM" id="Phobius"/>
    </source>
</evidence>
<keyword evidence="3" id="KW-1003">Cell membrane</keyword>
<feature type="transmembrane region" description="Helical" evidence="13">
    <location>
        <begin position="77"/>
        <end position="98"/>
    </location>
</feature>
<keyword evidence="8 13" id="KW-1133">Transmembrane helix</keyword>
<evidence type="ECO:0000256" key="1">
    <source>
        <dbReference type="ARBA" id="ARBA00004651"/>
    </source>
</evidence>
<keyword evidence="11" id="KW-0594">Phospholipid biosynthesis</keyword>
<evidence type="ECO:0000256" key="2">
    <source>
        <dbReference type="ARBA" id="ARBA00010185"/>
    </source>
</evidence>
<evidence type="ECO:0000256" key="5">
    <source>
        <dbReference type="ARBA" id="ARBA00022679"/>
    </source>
</evidence>
<evidence type="ECO:0008006" key="15">
    <source>
        <dbReference type="Google" id="ProtNLM"/>
    </source>
</evidence>
<evidence type="ECO:0000256" key="8">
    <source>
        <dbReference type="ARBA" id="ARBA00022989"/>
    </source>
</evidence>
<keyword evidence="10 13" id="KW-0472">Membrane</keyword>
<keyword evidence="6 13" id="KW-0812">Transmembrane</keyword>
<evidence type="ECO:0000256" key="4">
    <source>
        <dbReference type="ARBA" id="ARBA00022516"/>
    </source>
</evidence>
<dbReference type="PANTHER" id="PTHR46382">
    <property type="entry name" value="PHOSPHATIDATE CYTIDYLYLTRANSFERASE"/>
    <property type="match status" value="1"/>
</dbReference>
<dbReference type="PROSITE" id="PS01315">
    <property type="entry name" value="CDS"/>
    <property type="match status" value="1"/>
</dbReference>
<protein>
    <recommendedName>
        <fullName evidence="15">Phosphatidate cytidylyltransferase</fullName>
    </recommendedName>
</protein>
<evidence type="ECO:0000256" key="6">
    <source>
        <dbReference type="ARBA" id="ARBA00022692"/>
    </source>
</evidence>
<feature type="transmembrane region" description="Helical" evidence="13">
    <location>
        <begin position="53"/>
        <end position="70"/>
    </location>
</feature>
<organism evidence="14">
    <name type="scientific">marine sediment metagenome</name>
    <dbReference type="NCBI Taxonomy" id="412755"/>
    <lineage>
        <taxon>unclassified sequences</taxon>
        <taxon>metagenomes</taxon>
        <taxon>ecological metagenomes</taxon>
    </lineage>
</organism>
<dbReference type="EMBL" id="LAZR01001999">
    <property type="protein sequence ID" value="KKN35944.1"/>
    <property type="molecule type" value="Genomic_DNA"/>
</dbReference>
<feature type="transmembrane region" description="Helical" evidence="13">
    <location>
        <begin position="208"/>
        <end position="228"/>
    </location>
</feature>
<dbReference type="GO" id="GO:0005886">
    <property type="term" value="C:plasma membrane"/>
    <property type="evidence" value="ECO:0007669"/>
    <property type="project" value="UniProtKB-SubCell"/>
</dbReference>
<dbReference type="PANTHER" id="PTHR46382:SF1">
    <property type="entry name" value="PHOSPHATIDATE CYTIDYLYLTRANSFERASE"/>
    <property type="match status" value="1"/>
</dbReference>
<keyword evidence="9" id="KW-0443">Lipid metabolism</keyword>
<evidence type="ECO:0000313" key="14">
    <source>
        <dbReference type="EMBL" id="KKN35944.1"/>
    </source>
</evidence>
<sequence>MLKQRLLTAAILIPLVVWAIFASSLTSFTGLIVAVALIAGWEWYEVLGIKSPALRVILMIDLLAVFYLALTQVNPHFTISIGILLWTLAALVILGFASKTGAAYLTSLFRNKIFGIIISVLVLTIFVVSSVTIKAMGAPGAFLFLFALVTVWLADTGGYFAGKQFGKHSLASSISPNKTWEGVAGGVAFASIWAVGFYLIAEPSNMSLVSWFFISLLTVLAAIVGDLFESLFKRAYDVKDSGHLLPGHGGMLDRVDSLLAAIPVFAFIVLLMSSLA</sequence>
<evidence type="ECO:0000256" key="7">
    <source>
        <dbReference type="ARBA" id="ARBA00022695"/>
    </source>
</evidence>
<proteinExistence type="inferred from homology"/>
<reference evidence="14" key="1">
    <citation type="journal article" date="2015" name="Nature">
        <title>Complex archaea that bridge the gap between prokaryotes and eukaryotes.</title>
        <authorList>
            <person name="Spang A."/>
            <person name="Saw J.H."/>
            <person name="Jorgensen S.L."/>
            <person name="Zaremba-Niedzwiedzka K."/>
            <person name="Martijn J."/>
            <person name="Lind A.E."/>
            <person name="van Eijk R."/>
            <person name="Schleper C."/>
            <person name="Guy L."/>
            <person name="Ettema T.J."/>
        </authorList>
    </citation>
    <scope>NUCLEOTIDE SEQUENCE</scope>
</reference>
<feature type="transmembrane region" description="Helical" evidence="13">
    <location>
        <begin position="182"/>
        <end position="201"/>
    </location>
</feature>
<dbReference type="Pfam" id="PF01148">
    <property type="entry name" value="CTP_transf_1"/>
    <property type="match status" value="1"/>
</dbReference>
<keyword evidence="4" id="KW-0444">Lipid biosynthesis</keyword>
<evidence type="ECO:0000256" key="10">
    <source>
        <dbReference type="ARBA" id="ARBA00023136"/>
    </source>
</evidence>
<keyword evidence="5" id="KW-0808">Transferase</keyword>
<dbReference type="InterPro" id="IPR000374">
    <property type="entry name" value="PC_trans"/>
</dbReference>
<feature type="transmembrane region" description="Helical" evidence="13">
    <location>
        <begin position="257"/>
        <end position="275"/>
    </location>
</feature>
<keyword evidence="7" id="KW-0548">Nucleotidyltransferase</keyword>
<name>A0A0F9Q0E8_9ZZZZ</name>
<evidence type="ECO:0000256" key="3">
    <source>
        <dbReference type="ARBA" id="ARBA00022475"/>
    </source>
</evidence>
<keyword evidence="12" id="KW-1208">Phospholipid metabolism</keyword>
<gene>
    <name evidence="14" type="ORF">LCGC14_0778540</name>
</gene>
<evidence type="ECO:0000256" key="12">
    <source>
        <dbReference type="ARBA" id="ARBA00023264"/>
    </source>
</evidence>
<dbReference type="AlphaFoldDB" id="A0A0F9Q0E8"/>
<comment type="similarity">
    <text evidence="2">Belongs to the CDS family.</text>
</comment>
<feature type="transmembrane region" description="Helical" evidence="13">
    <location>
        <begin position="140"/>
        <end position="162"/>
    </location>
</feature>
<comment type="caution">
    <text evidence="14">The sequence shown here is derived from an EMBL/GenBank/DDBJ whole genome shotgun (WGS) entry which is preliminary data.</text>
</comment>
<evidence type="ECO:0000256" key="9">
    <source>
        <dbReference type="ARBA" id="ARBA00023098"/>
    </source>
</evidence>
<feature type="transmembrane region" description="Helical" evidence="13">
    <location>
        <begin position="113"/>
        <end position="133"/>
    </location>
</feature>
<accession>A0A0F9Q0E8</accession>
<comment type="subcellular location">
    <subcellularLocation>
        <location evidence="1">Cell membrane</location>
        <topology evidence="1">Multi-pass membrane protein</topology>
    </subcellularLocation>
</comment>
<dbReference type="GO" id="GO:0016024">
    <property type="term" value="P:CDP-diacylglycerol biosynthetic process"/>
    <property type="evidence" value="ECO:0007669"/>
    <property type="project" value="TreeGrafter"/>
</dbReference>
<evidence type="ECO:0000256" key="11">
    <source>
        <dbReference type="ARBA" id="ARBA00023209"/>
    </source>
</evidence>
<dbReference type="GO" id="GO:0004605">
    <property type="term" value="F:phosphatidate cytidylyltransferase activity"/>
    <property type="evidence" value="ECO:0007669"/>
    <property type="project" value="TreeGrafter"/>
</dbReference>